<proteinExistence type="predicted"/>
<dbReference type="Pfam" id="PF05318">
    <property type="entry name" value="Tombus_movement"/>
    <property type="match status" value="1"/>
</dbReference>
<keyword evidence="5" id="KW-1185">Reference proteome</keyword>
<dbReference type="EMBL" id="U20976">
    <property type="protein sequence ID" value="AAC54604.1"/>
    <property type="molecule type" value="Genomic_RNA"/>
</dbReference>
<evidence type="ECO:0000256" key="2">
    <source>
        <dbReference type="ARBA" id="ARBA00023031"/>
    </source>
</evidence>
<evidence type="ECO:0000256" key="1">
    <source>
        <dbReference type="ARBA" id="ARBA00022448"/>
    </source>
</evidence>
<evidence type="ECO:0000313" key="5">
    <source>
        <dbReference type="Proteomes" id="UP000201663"/>
    </source>
</evidence>
<dbReference type="GeneID" id="935908"/>
<dbReference type="RefSeq" id="NP_613269.1">
    <property type="nucleotide sequence ID" value="NC_003535.1"/>
</dbReference>
<keyword evidence="1" id="KW-0813">Transport</keyword>
<protein>
    <submittedName>
        <fullName evidence="4">Movement protein</fullName>
    </submittedName>
</protein>
<dbReference type="GO" id="GO:0046740">
    <property type="term" value="P:transport of virus in host, cell to cell"/>
    <property type="evidence" value="ECO:0007669"/>
    <property type="project" value="UniProtKB-KW"/>
</dbReference>
<dbReference type="Proteomes" id="UP000201663">
    <property type="component" value="Segment"/>
</dbReference>
<dbReference type="KEGG" id="vg:935908"/>
<dbReference type="InterPro" id="IPR007982">
    <property type="entry name" value="Tombusvirus_movement"/>
</dbReference>
<feature type="region of interest" description="Disordered" evidence="3">
    <location>
        <begin position="1"/>
        <end position="52"/>
    </location>
</feature>
<evidence type="ECO:0000313" key="4">
    <source>
        <dbReference type="EMBL" id="AAC54604.1"/>
    </source>
</evidence>
<keyword evidence="2" id="KW-0916">Viral movement protein</keyword>
<dbReference type="OrthoDB" id="40228at10239"/>
<name>Q89922_9TOMB</name>
<accession>Q89922</accession>
<sequence length="69" mass="7784">MDQTTEVRGRSRSRQRSGSSDSRKPKNNKQVQVASEAVQRRNDKPLRGHHGGDFVIVAHTVTLNINFNI</sequence>
<feature type="compositionally biased region" description="Basic and acidic residues" evidence="3">
    <location>
        <begin position="38"/>
        <end position="52"/>
    </location>
</feature>
<reference evidence="4 5" key="1">
    <citation type="journal article" date="1995" name="J. Gen. Virol.">
        <title>The nucleotide sequence of cowpea mottle virus and its assignment to the genus Carmovirus.</title>
        <authorList>
            <person name="You X.J."/>
            <person name="Kim J.W."/>
            <person name="Stuart G.W."/>
            <person name="Bozarth R.F."/>
        </authorList>
    </citation>
    <scope>NUCLEOTIDE SEQUENCE [LARGE SCALE GENOMIC DNA]</scope>
</reference>
<evidence type="ECO:0000256" key="3">
    <source>
        <dbReference type="SAM" id="MobiDB-lite"/>
    </source>
</evidence>
<organism evidence="4 5">
    <name type="scientific">Cowpea mottle virus</name>
    <dbReference type="NCBI Taxonomy" id="12627"/>
    <lineage>
        <taxon>Viruses</taxon>
        <taxon>Riboviria</taxon>
        <taxon>Orthornavirae</taxon>
        <taxon>Kitrinoviricota</taxon>
        <taxon>Tolucaviricetes</taxon>
        <taxon>Tolivirales</taxon>
        <taxon>Tombusviridae</taxon>
        <taxon>Procedovirinae</taxon>
        <taxon>Gammacarmovirus</taxon>
        <taxon>Gammacarmovirus vignae</taxon>
    </lineage>
</organism>